<feature type="compositionally biased region" description="Polar residues" evidence="10">
    <location>
        <begin position="29"/>
        <end position="65"/>
    </location>
</feature>
<dbReference type="AlphaFoldDB" id="A0AA43TQD2"/>
<dbReference type="SUPFAM" id="SSF50447">
    <property type="entry name" value="Translation proteins"/>
    <property type="match status" value="1"/>
</dbReference>
<dbReference type="EMBL" id="JAPUFD010000005">
    <property type="protein sequence ID" value="MDI1487456.1"/>
    <property type="molecule type" value="Genomic_DNA"/>
</dbReference>
<feature type="region of interest" description="Disordered" evidence="10">
    <location>
        <begin position="319"/>
        <end position="338"/>
    </location>
</feature>
<dbReference type="GO" id="GO:0003723">
    <property type="term" value="F:RNA binding"/>
    <property type="evidence" value="ECO:0007669"/>
    <property type="project" value="UniProtKB-KW"/>
</dbReference>
<evidence type="ECO:0000256" key="10">
    <source>
        <dbReference type="SAM" id="MobiDB-lite"/>
    </source>
</evidence>
<dbReference type="InterPro" id="IPR040309">
    <property type="entry name" value="Naf1"/>
</dbReference>
<feature type="compositionally biased region" description="Basic residues" evidence="10">
    <location>
        <begin position="514"/>
        <end position="529"/>
    </location>
</feature>
<proteinExistence type="inferred from homology"/>
<evidence type="ECO:0000256" key="5">
    <source>
        <dbReference type="ARBA" id="ARBA00022552"/>
    </source>
</evidence>
<feature type="compositionally biased region" description="Polar residues" evidence="10">
    <location>
        <begin position="627"/>
        <end position="649"/>
    </location>
</feature>
<dbReference type="InterPro" id="IPR009000">
    <property type="entry name" value="Transl_B-barrel_sf"/>
</dbReference>
<accession>A0AA43TQD2</accession>
<protein>
    <recommendedName>
        <fullName evidence="3">H/ACA ribonucleoprotein complex non-core subunit NAF1</fullName>
    </recommendedName>
    <alternativeName>
        <fullName evidence="9">Nuclear assembly factor 1</fullName>
    </alternativeName>
</protein>
<evidence type="ECO:0000256" key="2">
    <source>
        <dbReference type="ARBA" id="ARBA00009801"/>
    </source>
</evidence>
<dbReference type="PANTHER" id="PTHR31633">
    <property type="entry name" value="H/ACA RIBONUCLEOPROTEIN COMPLEX NON-CORE SUBUNIT NAF1"/>
    <property type="match status" value="1"/>
</dbReference>
<feature type="compositionally biased region" description="Basic and acidic residues" evidence="10">
    <location>
        <begin position="264"/>
        <end position="273"/>
    </location>
</feature>
<feature type="region of interest" description="Disordered" evidence="10">
    <location>
        <begin position="465"/>
        <end position="572"/>
    </location>
</feature>
<evidence type="ECO:0000256" key="1">
    <source>
        <dbReference type="ARBA" id="ARBA00004123"/>
    </source>
</evidence>
<feature type="region of interest" description="Disordered" evidence="10">
    <location>
        <begin position="588"/>
        <end position="824"/>
    </location>
</feature>
<name>A0AA43TQD2_9LECA</name>
<feature type="compositionally biased region" description="Polar residues" evidence="10">
    <location>
        <begin position="137"/>
        <end position="153"/>
    </location>
</feature>
<evidence type="ECO:0000256" key="3">
    <source>
        <dbReference type="ARBA" id="ARBA00021438"/>
    </source>
</evidence>
<evidence type="ECO:0000256" key="6">
    <source>
        <dbReference type="ARBA" id="ARBA00022553"/>
    </source>
</evidence>
<feature type="region of interest" description="Disordered" evidence="10">
    <location>
        <begin position="1"/>
        <end position="208"/>
    </location>
</feature>
<keyword evidence="12" id="KW-1185">Reference proteome</keyword>
<keyword evidence="8" id="KW-0539">Nucleus</keyword>
<evidence type="ECO:0000256" key="9">
    <source>
        <dbReference type="ARBA" id="ARBA00076743"/>
    </source>
</evidence>
<dbReference type="Pfam" id="PF04410">
    <property type="entry name" value="Gar1"/>
    <property type="match status" value="1"/>
</dbReference>
<feature type="region of interest" description="Disordered" evidence="10">
    <location>
        <begin position="223"/>
        <end position="305"/>
    </location>
</feature>
<feature type="compositionally biased region" description="Basic residues" evidence="10">
    <location>
        <begin position="611"/>
        <end position="622"/>
    </location>
</feature>
<dbReference type="InterPro" id="IPR007504">
    <property type="entry name" value="H/ACA_rnp_Gar1/Naf1"/>
</dbReference>
<keyword evidence="5" id="KW-0698">rRNA processing</keyword>
<evidence type="ECO:0000256" key="8">
    <source>
        <dbReference type="ARBA" id="ARBA00023242"/>
    </source>
</evidence>
<feature type="compositionally biased region" description="Gly residues" evidence="10">
    <location>
        <begin position="17"/>
        <end position="28"/>
    </location>
</feature>
<evidence type="ECO:0000313" key="11">
    <source>
        <dbReference type="EMBL" id="MDI1487456.1"/>
    </source>
</evidence>
<comment type="subcellular location">
    <subcellularLocation>
        <location evidence="1">Nucleus</location>
    </subcellularLocation>
</comment>
<dbReference type="GO" id="GO:0006364">
    <property type="term" value="P:rRNA processing"/>
    <property type="evidence" value="ECO:0007669"/>
    <property type="project" value="UniProtKB-KW"/>
</dbReference>
<dbReference type="Proteomes" id="UP001161017">
    <property type="component" value="Unassembled WGS sequence"/>
</dbReference>
<reference evidence="11" key="1">
    <citation type="journal article" date="2023" name="Genome Biol. Evol.">
        <title>First Whole Genome Sequence and Flow Cytometry Genome Size Data for the Lichen-Forming Fungus Ramalina farinacea (Ascomycota).</title>
        <authorList>
            <person name="Llewellyn T."/>
            <person name="Mian S."/>
            <person name="Hill R."/>
            <person name="Leitch I.J."/>
            <person name="Gaya E."/>
        </authorList>
    </citation>
    <scope>NUCLEOTIDE SEQUENCE</scope>
    <source>
        <strain evidence="11">LIQ254RAFAR</strain>
    </source>
</reference>
<comment type="caution">
    <text evidence="11">The sequence shown here is derived from an EMBL/GenBank/DDBJ whole genome shotgun (WGS) entry which is preliminary data.</text>
</comment>
<feature type="compositionally biased region" description="Low complexity" evidence="10">
    <location>
        <begin position="284"/>
        <end position="298"/>
    </location>
</feature>
<dbReference type="Gene3D" id="2.40.10.230">
    <property type="entry name" value="Probable tRNA pseudouridine synthase domain"/>
    <property type="match status" value="1"/>
</dbReference>
<keyword evidence="7" id="KW-0694">RNA-binding</keyword>
<feature type="compositionally biased region" description="Basic and acidic residues" evidence="10">
    <location>
        <begin position="465"/>
        <end position="476"/>
    </location>
</feature>
<dbReference type="GO" id="GO:0005634">
    <property type="term" value="C:nucleus"/>
    <property type="evidence" value="ECO:0007669"/>
    <property type="project" value="UniProtKB-SubCell"/>
</dbReference>
<dbReference type="GO" id="GO:0000493">
    <property type="term" value="P:box H/ACA snoRNP assembly"/>
    <property type="evidence" value="ECO:0007669"/>
    <property type="project" value="InterPro"/>
</dbReference>
<feature type="compositionally biased region" description="Polar residues" evidence="10">
    <location>
        <begin position="798"/>
        <end position="807"/>
    </location>
</feature>
<dbReference type="InterPro" id="IPR038664">
    <property type="entry name" value="Gar1/Naf1_Cbf5-bd_sf"/>
</dbReference>
<dbReference type="PANTHER" id="PTHR31633:SF1">
    <property type="entry name" value="H_ACA RIBONUCLEOPROTEIN COMPLEX NON-CORE SUBUNIT NAF1"/>
    <property type="match status" value="1"/>
</dbReference>
<dbReference type="GO" id="GO:0005732">
    <property type="term" value="C:sno(s)RNA-containing ribonucleoprotein complex"/>
    <property type="evidence" value="ECO:0007669"/>
    <property type="project" value="InterPro"/>
</dbReference>
<evidence type="ECO:0000256" key="7">
    <source>
        <dbReference type="ARBA" id="ARBA00022884"/>
    </source>
</evidence>
<dbReference type="GO" id="GO:0001522">
    <property type="term" value="P:pseudouridine synthesis"/>
    <property type="evidence" value="ECO:0007669"/>
    <property type="project" value="InterPro"/>
</dbReference>
<keyword evidence="6" id="KW-0597">Phosphoprotein</keyword>
<feature type="compositionally biased region" description="Acidic residues" evidence="10">
    <location>
        <begin position="274"/>
        <end position="283"/>
    </location>
</feature>
<sequence>MEAHNDAAGQANPIAFGAGGMSIPGLGTGSDTQQTTNAEQNGHQANQNDAATPKSQASAQSSITLGAQDGFPTPGSESNRDGPSGIEQVAEYETTQAVDAKTPELQASKPEQDPAPDRQNVSERLHMKEEAEDGSEPESSGSQAERGDLTTSAAPGVGEDSPLLVEEKLAADLLSQQESNGEGTAKASGGITSAGKSQDIRAANDDGALQSVQVKSGIENADVNDQIGAHGMTTVKSDVGPNTTSSTMSNGANRPANTAQVVEEGAKADRVDGEAEFEVDSEAYESSNSDSSDITSSSEDSDEDDFQLLGPEEAARRLMEDGGSDDEGGGRAGNSSGLIRTANEKIDDFVPKPDIVVTENDKNVLLGKVKNIVENSILIEAETKWDYQVLELGSVLCLNDKTVIGAVRETLGRVQQPYYSVLFSNAQSIPESGISIDTEIYYLEAHSKYTFTKNLRAIKGSDASNIHDEETGRDEMEFSDDEAEAEYRKTVKIQRQSRNEGRPIPSDGFSRGPRGSRGRGRGPRQRGGHFNHSNGIPATPEYASSVTSATLNYDDGSEPTPNGLPDGDELYTPLVRPANLHEMMLKREAPPETSPSSSFGPEPGYPIGNRGRGHQNVHRLGGRGRGSFQSTPVSTNFHAPPQQAGNNQGYGIPSQPAYNQQSPNLQDPPHYPSQQSAPQTPFYPPMGNNIHHSMPPQQSPQDGHRHSSTNPGYQAEAWYGGYRAPSQSFQTATHHAGPPHFPQPQGTPIYGQQQQQQQQQGYPLFSPPQQNHFPPSIPAGAHVNPAFFAQQQQQQQQGHPQSQSLWQHQAPPPHTNGYANNRGR</sequence>
<feature type="compositionally biased region" description="Polar residues" evidence="10">
    <location>
        <begin position="531"/>
        <end position="551"/>
    </location>
</feature>
<feature type="compositionally biased region" description="Polar residues" evidence="10">
    <location>
        <begin position="234"/>
        <end position="260"/>
    </location>
</feature>
<evidence type="ECO:0000313" key="12">
    <source>
        <dbReference type="Proteomes" id="UP001161017"/>
    </source>
</evidence>
<feature type="compositionally biased region" description="Basic and acidic residues" evidence="10">
    <location>
        <begin position="110"/>
        <end position="129"/>
    </location>
</feature>
<keyword evidence="4" id="KW-0690">Ribosome biogenesis</keyword>
<dbReference type="FunFam" id="2.40.10.230:FF:000002">
    <property type="entry name" value="H/ACA ribonucleoprotein complex non-core subunit NAF1"/>
    <property type="match status" value="1"/>
</dbReference>
<evidence type="ECO:0000256" key="4">
    <source>
        <dbReference type="ARBA" id="ARBA00022517"/>
    </source>
</evidence>
<gene>
    <name evidence="11" type="ORF">OHK93_006726</name>
</gene>
<organism evidence="11 12">
    <name type="scientific">Ramalina farinacea</name>
    <dbReference type="NCBI Taxonomy" id="258253"/>
    <lineage>
        <taxon>Eukaryota</taxon>
        <taxon>Fungi</taxon>
        <taxon>Dikarya</taxon>
        <taxon>Ascomycota</taxon>
        <taxon>Pezizomycotina</taxon>
        <taxon>Lecanoromycetes</taxon>
        <taxon>OSLEUM clade</taxon>
        <taxon>Lecanoromycetidae</taxon>
        <taxon>Lecanorales</taxon>
        <taxon>Lecanorineae</taxon>
        <taxon>Ramalinaceae</taxon>
        <taxon>Ramalina</taxon>
    </lineage>
</organism>
<feature type="compositionally biased region" description="Low complexity" evidence="10">
    <location>
        <begin position="743"/>
        <end position="763"/>
    </location>
</feature>
<comment type="similarity">
    <text evidence="2">Belongs to the NAF1 family.</text>
</comment>
<feature type="compositionally biased region" description="Polar residues" evidence="10">
    <location>
        <begin position="656"/>
        <end position="665"/>
    </location>
</feature>